<dbReference type="InterPro" id="IPR051928">
    <property type="entry name" value="NorD/CobT"/>
</dbReference>
<dbReference type="SUPFAM" id="SSF53300">
    <property type="entry name" value="vWA-like"/>
    <property type="match status" value="1"/>
</dbReference>
<dbReference type="EMBL" id="UOEW01000033">
    <property type="protein sequence ID" value="VAW33464.1"/>
    <property type="molecule type" value="Genomic_DNA"/>
</dbReference>
<gene>
    <name evidence="2" type="ORF">MNBD_GAMMA01-1804</name>
</gene>
<dbReference type="SMART" id="SM00327">
    <property type="entry name" value="VWA"/>
    <property type="match status" value="1"/>
</dbReference>
<dbReference type="CDD" id="cd01454">
    <property type="entry name" value="vWA_norD_type"/>
    <property type="match status" value="1"/>
</dbReference>
<dbReference type="Gene3D" id="3.40.50.410">
    <property type="entry name" value="von Willebrand factor, type A domain"/>
    <property type="match status" value="1"/>
</dbReference>
<sequence>MEEWVGLKWHKYIIAKTRKYFPDAKVKLIDLKNYLSIFFRAMGGEKSLTINTTTAIRHGAYQGFLQIIAGTGKRTELAHFGSEQLYLPAELACFPSEQLNQDLYIWLTAIASIDKNNTQQHWIIQNQINTQNILTNWPGLKAKYTAIAEAHIAQRLPLDKLPLDLHALETLIVQTLRNPQDKIKQLPDSRYQPQPVILWLYQYQGPKRIGKKSSGSDNSAASSATSNGKFKKKYKAEQVELEKQQGGLLSFRLEGLFSWSEFINLDRSSDDSKDDDAISTADDLDKLTMTTGETSNKIKIDLDFPSEEYDDVVLASDILLPEWDFKTQTMQANHCALFLMKSKHENNTQVSNEIKCQALKLRRQFEMLRPQRQWFNNQTDGDEIDINSYISFSTDRLNGYSTTEPHLYRQLRNSYRDLSCLLLADLSLSTDAHINDEKKVIDVIRESLFLFAESLNALGDKFAFAGFSSKRRNHIRYYPIKDFSQSYDDSIKALINAIKPGYFTRMGAAIRYATQDLAQQKTEQKLLLILTDGKPNDLDKYESRYGIEDTKRAILEAKQLGLEPFCISIDQYSSDYLPYIFGSQSFIHLKNAAELPKKLPLLYLRLTTH</sequence>
<dbReference type="PANTHER" id="PTHR41248:SF1">
    <property type="entry name" value="NORD PROTEIN"/>
    <property type="match status" value="1"/>
</dbReference>
<evidence type="ECO:0000313" key="2">
    <source>
        <dbReference type="EMBL" id="VAW33464.1"/>
    </source>
</evidence>
<dbReference type="AlphaFoldDB" id="A0A3B0VPB3"/>
<dbReference type="PANTHER" id="PTHR41248">
    <property type="entry name" value="NORD PROTEIN"/>
    <property type="match status" value="1"/>
</dbReference>
<reference evidence="2" key="1">
    <citation type="submission" date="2018-06" db="EMBL/GenBank/DDBJ databases">
        <authorList>
            <person name="Zhirakovskaya E."/>
        </authorList>
    </citation>
    <scope>NUCLEOTIDE SEQUENCE</scope>
</reference>
<dbReference type="PROSITE" id="PS50234">
    <property type="entry name" value="VWFA"/>
    <property type="match status" value="1"/>
</dbReference>
<dbReference type="InterPro" id="IPR036465">
    <property type="entry name" value="vWFA_dom_sf"/>
</dbReference>
<organism evidence="2">
    <name type="scientific">hydrothermal vent metagenome</name>
    <dbReference type="NCBI Taxonomy" id="652676"/>
    <lineage>
        <taxon>unclassified sequences</taxon>
        <taxon>metagenomes</taxon>
        <taxon>ecological metagenomes</taxon>
    </lineage>
</organism>
<protein>
    <submittedName>
        <fullName evidence="2">Nitric oxide reductase activation protein NorD</fullName>
    </submittedName>
</protein>
<proteinExistence type="predicted"/>
<dbReference type="InterPro" id="IPR002035">
    <property type="entry name" value="VWF_A"/>
</dbReference>
<feature type="domain" description="VWFA" evidence="1">
    <location>
        <begin position="419"/>
        <end position="606"/>
    </location>
</feature>
<name>A0A3B0VPB3_9ZZZZ</name>
<dbReference type="Pfam" id="PF00092">
    <property type="entry name" value="VWA"/>
    <property type="match status" value="1"/>
</dbReference>
<evidence type="ECO:0000259" key="1">
    <source>
        <dbReference type="PROSITE" id="PS50234"/>
    </source>
</evidence>
<accession>A0A3B0VPB3</accession>